<comment type="caution">
    <text evidence="2">The sequence shown here is derived from an EMBL/GenBank/DDBJ whole genome shotgun (WGS) entry which is preliminary data.</text>
</comment>
<proteinExistence type="predicted"/>
<organism evidence="2 3">
    <name type="scientific">Candidatus Collierbacteria bacterium GW2011_GWC2_44_18</name>
    <dbReference type="NCBI Taxonomy" id="1618392"/>
    <lineage>
        <taxon>Bacteria</taxon>
        <taxon>Candidatus Collieribacteriota</taxon>
    </lineage>
</organism>
<feature type="region of interest" description="Disordered" evidence="1">
    <location>
        <begin position="40"/>
        <end position="86"/>
    </location>
</feature>
<evidence type="ECO:0000256" key="1">
    <source>
        <dbReference type="SAM" id="MobiDB-lite"/>
    </source>
</evidence>
<dbReference type="AlphaFoldDB" id="A0A0G1KKS8"/>
<name>A0A0G1KKS8_9BACT</name>
<evidence type="ECO:0000313" key="3">
    <source>
        <dbReference type="Proteomes" id="UP000034172"/>
    </source>
</evidence>
<dbReference type="Proteomes" id="UP000034172">
    <property type="component" value="Unassembled WGS sequence"/>
</dbReference>
<dbReference type="EMBL" id="LCIE01000025">
    <property type="protein sequence ID" value="KKT48549.1"/>
    <property type="molecule type" value="Genomic_DNA"/>
</dbReference>
<protein>
    <submittedName>
        <fullName evidence="2">Uncharacterized protein</fullName>
    </submittedName>
</protein>
<sequence>MITGENSEKKIFYRSFAKRAGDADDGKVWTAENFFSDTVDCPSTMNSFERGDDKNGGEEKDKGLDEKEDGRKGKDNKKLIDDGEEK</sequence>
<evidence type="ECO:0000313" key="2">
    <source>
        <dbReference type="EMBL" id="KKT48549.1"/>
    </source>
</evidence>
<accession>A0A0G1KKS8</accession>
<feature type="compositionally biased region" description="Basic and acidic residues" evidence="1">
    <location>
        <begin position="49"/>
        <end position="86"/>
    </location>
</feature>
<reference evidence="2 3" key="1">
    <citation type="journal article" date="2015" name="Nature">
        <title>rRNA introns, odd ribosomes, and small enigmatic genomes across a large radiation of phyla.</title>
        <authorList>
            <person name="Brown C.T."/>
            <person name="Hug L.A."/>
            <person name="Thomas B.C."/>
            <person name="Sharon I."/>
            <person name="Castelle C.J."/>
            <person name="Singh A."/>
            <person name="Wilkins M.J."/>
            <person name="Williams K.H."/>
            <person name="Banfield J.F."/>
        </authorList>
    </citation>
    <scope>NUCLEOTIDE SEQUENCE [LARGE SCALE GENOMIC DNA]</scope>
</reference>
<dbReference type="STRING" id="1618392.UW41_C0025G0020"/>
<gene>
    <name evidence="2" type="ORF">UW41_C0025G0020</name>
</gene>